<evidence type="ECO:0000313" key="5">
    <source>
        <dbReference type="Proteomes" id="UP000318431"/>
    </source>
</evidence>
<dbReference type="PANTHER" id="PTHR44591:SF3">
    <property type="entry name" value="RESPONSE REGULATORY DOMAIN-CONTAINING PROTEIN"/>
    <property type="match status" value="1"/>
</dbReference>
<sequence>MPFSSLFAQGQKLYRILIVDDYTAAADGLAELLNCFDIDARAVYSGAEAVRVSREWLPHLVILDLCMPAMNGMETLCSLRSHPLTAPIPVVAITAWDNKIGPSGNERAQFAAILMKPLPLEYLLTIIEGYRPTKTVAGPA</sequence>
<keyword evidence="1 2" id="KW-0597">Phosphoprotein</keyword>
<comment type="caution">
    <text evidence="4">The sequence shown here is derived from an EMBL/GenBank/DDBJ whole genome shotgun (WGS) entry which is preliminary data.</text>
</comment>
<feature type="modified residue" description="4-aspartylphosphate" evidence="2">
    <location>
        <position position="64"/>
    </location>
</feature>
<dbReference type="Gene3D" id="3.40.50.2300">
    <property type="match status" value="1"/>
</dbReference>
<accession>A0A562RKY9</accession>
<gene>
    <name evidence="4" type="ORF">IP91_00341</name>
</gene>
<dbReference type="SUPFAM" id="SSF52172">
    <property type="entry name" value="CheY-like"/>
    <property type="match status" value="1"/>
</dbReference>
<feature type="domain" description="Response regulatory" evidence="3">
    <location>
        <begin position="15"/>
        <end position="131"/>
    </location>
</feature>
<dbReference type="PANTHER" id="PTHR44591">
    <property type="entry name" value="STRESS RESPONSE REGULATOR PROTEIN 1"/>
    <property type="match status" value="1"/>
</dbReference>
<evidence type="ECO:0000259" key="3">
    <source>
        <dbReference type="PROSITE" id="PS50110"/>
    </source>
</evidence>
<keyword evidence="5" id="KW-1185">Reference proteome</keyword>
<dbReference type="Proteomes" id="UP000318431">
    <property type="component" value="Unassembled WGS sequence"/>
</dbReference>
<evidence type="ECO:0000256" key="2">
    <source>
        <dbReference type="PROSITE-ProRule" id="PRU00169"/>
    </source>
</evidence>
<dbReference type="InterPro" id="IPR011006">
    <property type="entry name" value="CheY-like_superfamily"/>
</dbReference>
<dbReference type="EMBL" id="VLLB01000001">
    <property type="protein sequence ID" value="TWI69274.1"/>
    <property type="molecule type" value="Genomic_DNA"/>
</dbReference>
<dbReference type="RefSeq" id="WP_145647041.1">
    <property type="nucleotide sequence ID" value="NZ_VLLB01000001.1"/>
</dbReference>
<dbReference type="InterPro" id="IPR050595">
    <property type="entry name" value="Bact_response_regulator"/>
</dbReference>
<name>A0A562RKY9_9BURK</name>
<dbReference type="Pfam" id="PF00072">
    <property type="entry name" value="Response_reg"/>
    <property type="match status" value="1"/>
</dbReference>
<proteinExistence type="predicted"/>
<dbReference type="OrthoDB" id="5421695at2"/>
<evidence type="ECO:0000256" key="1">
    <source>
        <dbReference type="ARBA" id="ARBA00022553"/>
    </source>
</evidence>
<reference evidence="4 5" key="1">
    <citation type="journal article" date="2015" name="Stand. Genomic Sci.">
        <title>Genomic Encyclopedia of Bacterial and Archaeal Type Strains, Phase III: the genomes of soil and plant-associated and newly described type strains.</title>
        <authorList>
            <person name="Whitman W.B."/>
            <person name="Woyke T."/>
            <person name="Klenk H.P."/>
            <person name="Zhou Y."/>
            <person name="Lilburn T.G."/>
            <person name="Beck B.J."/>
            <person name="De Vos P."/>
            <person name="Vandamme P."/>
            <person name="Eisen J.A."/>
            <person name="Garrity G."/>
            <person name="Hugenholtz P."/>
            <person name="Kyrpides N.C."/>
        </authorList>
    </citation>
    <scope>NUCLEOTIDE SEQUENCE [LARGE SCALE GENOMIC DNA]</scope>
    <source>
        <strain evidence="4 5">CGMCC 1.10822</strain>
    </source>
</reference>
<dbReference type="GO" id="GO:0000160">
    <property type="term" value="P:phosphorelay signal transduction system"/>
    <property type="evidence" value="ECO:0007669"/>
    <property type="project" value="InterPro"/>
</dbReference>
<dbReference type="AlphaFoldDB" id="A0A562RKY9"/>
<protein>
    <submittedName>
        <fullName evidence="4">Response regulator receiver domain-containing protein</fullName>
    </submittedName>
</protein>
<organism evidence="4 5">
    <name type="scientific">Pseudoduganella lurida</name>
    <dbReference type="NCBI Taxonomy" id="1036180"/>
    <lineage>
        <taxon>Bacteria</taxon>
        <taxon>Pseudomonadati</taxon>
        <taxon>Pseudomonadota</taxon>
        <taxon>Betaproteobacteria</taxon>
        <taxon>Burkholderiales</taxon>
        <taxon>Oxalobacteraceae</taxon>
        <taxon>Telluria group</taxon>
        <taxon>Pseudoduganella</taxon>
    </lineage>
</organism>
<evidence type="ECO:0000313" key="4">
    <source>
        <dbReference type="EMBL" id="TWI69274.1"/>
    </source>
</evidence>
<dbReference type="InterPro" id="IPR001789">
    <property type="entry name" value="Sig_transdc_resp-reg_receiver"/>
</dbReference>
<dbReference type="PROSITE" id="PS50110">
    <property type="entry name" value="RESPONSE_REGULATORY"/>
    <property type="match status" value="1"/>
</dbReference>
<dbReference type="SMART" id="SM00448">
    <property type="entry name" value="REC"/>
    <property type="match status" value="1"/>
</dbReference>